<dbReference type="GO" id="GO:0002098">
    <property type="term" value="P:tRNA wobble uridine modification"/>
    <property type="evidence" value="ECO:0007669"/>
    <property type="project" value="InterPro"/>
</dbReference>
<dbReference type="GO" id="GO:0034227">
    <property type="term" value="P:tRNA thio-modification"/>
    <property type="evidence" value="ECO:0007669"/>
    <property type="project" value="InterPro"/>
</dbReference>
<dbReference type="EMBL" id="DUZY01000007">
    <property type="protein sequence ID" value="DAD45745.1"/>
    <property type="molecule type" value="Genomic_DNA"/>
</dbReference>
<proteinExistence type="predicted"/>
<dbReference type="PANTHER" id="PTHR20882:SF14">
    <property type="entry name" value="CYTOPLASMIC TRNA 2-THIOLATION PROTEIN 2"/>
    <property type="match status" value="1"/>
</dbReference>
<dbReference type="GO" id="GO:0000049">
    <property type="term" value="F:tRNA binding"/>
    <property type="evidence" value="ECO:0007669"/>
    <property type="project" value="InterPro"/>
</dbReference>
<keyword evidence="2" id="KW-0819">tRNA processing</keyword>
<name>A0A822ZQP6_NELNU</name>
<accession>A0A822ZQP6</accession>
<evidence type="ECO:0000256" key="2">
    <source>
        <dbReference type="ARBA" id="ARBA00022694"/>
    </source>
</evidence>
<gene>
    <name evidence="3" type="ORF">HUJ06_003975</name>
</gene>
<keyword evidence="1" id="KW-0963">Cytoplasm</keyword>
<protein>
    <submittedName>
        <fullName evidence="3">Uncharacterized protein</fullName>
    </submittedName>
</protein>
<dbReference type="PANTHER" id="PTHR20882">
    <property type="entry name" value="CYTOPLASMIC TRNA 2-THIOLATION PROTEIN 2"/>
    <property type="match status" value="1"/>
</dbReference>
<evidence type="ECO:0000313" key="4">
    <source>
        <dbReference type="Proteomes" id="UP000607653"/>
    </source>
</evidence>
<keyword evidence="4" id="KW-1185">Reference proteome</keyword>
<reference evidence="3 4" key="1">
    <citation type="journal article" date="2020" name="Mol. Biol. Evol.">
        <title>Distinct Expression and Methylation Patterns for Genes with Different Fates following a Single Whole-Genome Duplication in Flowering Plants.</title>
        <authorList>
            <person name="Shi T."/>
            <person name="Rahmani R.S."/>
            <person name="Gugger P.F."/>
            <person name="Wang M."/>
            <person name="Li H."/>
            <person name="Zhang Y."/>
            <person name="Li Z."/>
            <person name="Wang Q."/>
            <person name="Van de Peer Y."/>
            <person name="Marchal K."/>
            <person name="Chen J."/>
        </authorList>
    </citation>
    <scope>NUCLEOTIDE SEQUENCE [LARGE SCALE GENOMIC DNA]</scope>
    <source>
        <tissue evidence="3">Leaf</tissue>
    </source>
</reference>
<comment type="caution">
    <text evidence="3">The sequence shown here is derived from an EMBL/GenBank/DDBJ whole genome shotgun (WGS) entry which is preliminary data.</text>
</comment>
<evidence type="ECO:0000256" key="1">
    <source>
        <dbReference type="ARBA" id="ARBA00022490"/>
    </source>
</evidence>
<organism evidence="3 4">
    <name type="scientific">Nelumbo nucifera</name>
    <name type="common">Sacred lotus</name>
    <dbReference type="NCBI Taxonomy" id="4432"/>
    <lineage>
        <taxon>Eukaryota</taxon>
        <taxon>Viridiplantae</taxon>
        <taxon>Streptophyta</taxon>
        <taxon>Embryophyta</taxon>
        <taxon>Tracheophyta</taxon>
        <taxon>Spermatophyta</taxon>
        <taxon>Magnoliopsida</taxon>
        <taxon>Proteales</taxon>
        <taxon>Nelumbonaceae</taxon>
        <taxon>Nelumbo</taxon>
    </lineage>
</organism>
<evidence type="ECO:0000313" key="3">
    <source>
        <dbReference type="EMBL" id="DAD45745.1"/>
    </source>
</evidence>
<sequence length="157" mass="17859">MVLHLRGDIEGLWIFFQLLTSIESSRCFGHYIAMSEWLTTFSTRDPTLSIIFHHTSHAANDSKGETSRLKELLHAIDDDTGKEDLVHHLRMMSLQKIALDDDTGKEDLVHHLRMMSLQKIALDNGYNKLVLGSCASRIACHVISATVKVRYQFIYSS</sequence>
<dbReference type="AlphaFoldDB" id="A0A822ZQP6"/>
<dbReference type="Proteomes" id="UP000607653">
    <property type="component" value="Unassembled WGS sequence"/>
</dbReference>
<dbReference type="InterPro" id="IPR019407">
    <property type="entry name" value="CTU2"/>
</dbReference>